<dbReference type="Gene3D" id="1.10.10.10">
    <property type="entry name" value="Winged helix-like DNA-binding domain superfamily/Winged helix DNA-binding domain"/>
    <property type="match status" value="1"/>
</dbReference>
<feature type="compositionally biased region" description="Acidic residues" evidence="1">
    <location>
        <begin position="407"/>
        <end position="423"/>
    </location>
</feature>
<evidence type="ECO:0000256" key="1">
    <source>
        <dbReference type="SAM" id="MobiDB-lite"/>
    </source>
</evidence>
<gene>
    <name evidence="3" type="ORF">B0A50_06935</name>
</gene>
<feature type="compositionally biased region" description="Polar residues" evidence="1">
    <location>
        <begin position="98"/>
        <end position="111"/>
    </location>
</feature>
<feature type="region of interest" description="Disordered" evidence="1">
    <location>
        <begin position="1"/>
        <end position="119"/>
    </location>
</feature>
<dbReference type="OrthoDB" id="5598695at2759"/>
<name>A0A4U0TPS0_9PEZI</name>
<evidence type="ECO:0000313" key="3">
    <source>
        <dbReference type="EMBL" id="TKA24044.1"/>
    </source>
</evidence>
<evidence type="ECO:0000313" key="4">
    <source>
        <dbReference type="Proteomes" id="UP000308549"/>
    </source>
</evidence>
<dbReference type="Proteomes" id="UP000308549">
    <property type="component" value="Unassembled WGS sequence"/>
</dbReference>
<dbReference type="InterPro" id="IPR036388">
    <property type="entry name" value="WH-like_DNA-bd_sf"/>
</dbReference>
<organism evidence="3 4">
    <name type="scientific">Salinomyces thailandicus</name>
    <dbReference type="NCBI Taxonomy" id="706561"/>
    <lineage>
        <taxon>Eukaryota</taxon>
        <taxon>Fungi</taxon>
        <taxon>Dikarya</taxon>
        <taxon>Ascomycota</taxon>
        <taxon>Pezizomycotina</taxon>
        <taxon>Dothideomycetes</taxon>
        <taxon>Dothideomycetidae</taxon>
        <taxon>Mycosphaerellales</taxon>
        <taxon>Teratosphaeriaceae</taxon>
        <taxon>Salinomyces</taxon>
    </lineage>
</organism>
<protein>
    <recommendedName>
        <fullName evidence="2">SWIRM domain-containing protein</fullName>
    </recommendedName>
</protein>
<dbReference type="SUPFAM" id="SSF46689">
    <property type="entry name" value="Homeodomain-like"/>
    <property type="match status" value="1"/>
</dbReference>
<comment type="caution">
    <text evidence="3">The sequence shown here is derived from an EMBL/GenBank/DDBJ whole genome shotgun (WGS) entry which is preliminary data.</text>
</comment>
<proteinExistence type="predicted"/>
<dbReference type="AlphaFoldDB" id="A0A4U0TPS0"/>
<feature type="compositionally biased region" description="Basic and acidic residues" evidence="1">
    <location>
        <begin position="278"/>
        <end position="291"/>
    </location>
</feature>
<dbReference type="Pfam" id="PF04433">
    <property type="entry name" value="SWIRM"/>
    <property type="match status" value="1"/>
</dbReference>
<sequence>MTSTISPCDKHNDRTMASPGRIQPRAILRHGNLYTPEEPLEHSFSKASGEASGLPNLAPIQTLSPPVSPEAKALPSFQYPAADAPLYPEPGFNDASDSESPLFSSVCSQESLLTPPQPPRRLTFEERAERAGISNLGKFVGPDYYLPPKRNAAIEYYHSNMAELEDIQRMIRQKAQLPPPSQSHAVPRDPTSARQLASLGKFATGGKSTGIAKSRPATKTVASPKVALKSKATRAESPAKAATPRKRTPRAQTAEEFHDRAFPQQQSQPKHKRAAPTKKVEGKEDDSTWRELPDFCPPIDTLQDSSKPLKAQWKGNPLDIHDEPDREVLHQAEYDVASELRLRPQQYLANKRRMFMARVRYLREKKTFTKTAAQNATNIDVNKTSRLWEAYDRVGWFEESLFQQHMEEDEEEENEEVDEKMTE</sequence>
<dbReference type="FunFam" id="1.10.10.10:FF:000087">
    <property type="entry name" value="Transcriptional adapter 2"/>
    <property type="match status" value="1"/>
</dbReference>
<dbReference type="InterPro" id="IPR009057">
    <property type="entry name" value="Homeodomain-like_sf"/>
</dbReference>
<feature type="region of interest" description="Disordered" evidence="1">
    <location>
        <begin position="404"/>
        <end position="423"/>
    </location>
</feature>
<dbReference type="PROSITE" id="PS50934">
    <property type="entry name" value="SWIRM"/>
    <property type="match status" value="1"/>
</dbReference>
<keyword evidence="4" id="KW-1185">Reference proteome</keyword>
<accession>A0A4U0TPS0</accession>
<evidence type="ECO:0000259" key="2">
    <source>
        <dbReference type="PROSITE" id="PS50934"/>
    </source>
</evidence>
<feature type="region of interest" description="Disordered" evidence="1">
    <location>
        <begin position="201"/>
        <end position="291"/>
    </location>
</feature>
<dbReference type="InterPro" id="IPR007526">
    <property type="entry name" value="SWIRM"/>
</dbReference>
<dbReference type="EMBL" id="NAJL01000048">
    <property type="protein sequence ID" value="TKA24044.1"/>
    <property type="molecule type" value="Genomic_DNA"/>
</dbReference>
<dbReference type="GO" id="GO:0010468">
    <property type="term" value="P:regulation of gene expression"/>
    <property type="evidence" value="ECO:0007669"/>
    <property type="project" value="UniProtKB-ARBA"/>
</dbReference>
<feature type="domain" description="SWIRM" evidence="2">
    <location>
        <begin position="309"/>
        <end position="408"/>
    </location>
</feature>
<reference evidence="3 4" key="1">
    <citation type="submission" date="2017-03" db="EMBL/GenBank/DDBJ databases">
        <title>Genomes of endolithic fungi from Antarctica.</title>
        <authorList>
            <person name="Coleine C."/>
            <person name="Masonjones S."/>
            <person name="Stajich J.E."/>
        </authorList>
    </citation>
    <scope>NUCLEOTIDE SEQUENCE [LARGE SCALE GENOMIC DNA]</scope>
    <source>
        <strain evidence="3 4">CCFEE 6315</strain>
    </source>
</reference>